<dbReference type="Proteomes" id="UP000444721">
    <property type="component" value="Unassembled WGS sequence"/>
</dbReference>
<feature type="coiled-coil region" evidence="1">
    <location>
        <begin position="379"/>
        <end position="460"/>
    </location>
</feature>
<accession>A0A6A5BZU9</accession>
<feature type="region of interest" description="Disordered" evidence="2">
    <location>
        <begin position="53"/>
        <end position="152"/>
    </location>
</feature>
<evidence type="ECO:0000313" key="4">
    <source>
        <dbReference type="Proteomes" id="UP000444721"/>
    </source>
</evidence>
<dbReference type="VEuPathDB" id="AmoebaDB:FDP41_013780"/>
<reference evidence="3 4" key="1">
    <citation type="journal article" date="2019" name="Sci. Rep.">
        <title>Nanopore sequencing improves the draft genome of the human pathogenic amoeba Naegleria fowleri.</title>
        <authorList>
            <person name="Liechti N."/>
            <person name="Schurch N."/>
            <person name="Bruggmann R."/>
            <person name="Wittwer M."/>
        </authorList>
    </citation>
    <scope>NUCLEOTIDE SEQUENCE [LARGE SCALE GENOMIC DNA]</scope>
    <source>
        <strain evidence="3 4">ATCC 30894</strain>
    </source>
</reference>
<gene>
    <name evidence="3" type="ORF">FDP41_013780</name>
</gene>
<comment type="caution">
    <text evidence="3">The sequence shown here is derived from an EMBL/GenBank/DDBJ whole genome shotgun (WGS) entry which is preliminary data.</text>
</comment>
<name>A0A6A5BZU9_NAEFO</name>
<dbReference type="RefSeq" id="XP_044564844.1">
    <property type="nucleotide sequence ID" value="XM_044704447.1"/>
</dbReference>
<dbReference type="EMBL" id="VFQX01000020">
    <property type="protein sequence ID" value="KAF0980131.1"/>
    <property type="molecule type" value="Genomic_DNA"/>
</dbReference>
<feature type="compositionally biased region" description="Acidic residues" evidence="2">
    <location>
        <begin position="216"/>
        <end position="228"/>
    </location>
</feature>
<feature type="compositionally biased region" description="Low complexity" evidence="2">
    <location>
        <begin position="365"/>
        <end position="375"/>
    </location>
</feature>
<sequence length="487" mass="56393">MMSKFNPNNNQNPQSHHHHRLMMNPAFFQSSTTQTPSVSSSVRDIPIEIVESRRSSTATTASTSAQMRASSYREPISSSQAHTSHRSQQGRNNHHAVHQQQQQPLNIPSSSSRMIGSLKRRPSSASSSIQNAIDEDEENVISEEEEEPSSLYEMTRYLNKKNSTNNESIHHEEDENFVVQNTKLFKPVVKQSMKNDFDEIPIHAKYNQHQEMHDVEEQDETLDQDDDTPTSIHESPIKARQPPRSGAKHRRTLSSRILPSNNFNQRRDNDSSSDSASPPQLPPQSRQYRSPVVEETKVQEDSPNVNDKKPLRKQARYPKKLLEKPTHEIVEDEQEHIEENNNLVFSNDQEDSEEHEYKSQKQTLSRNRSAPSSSSLKEMKRLQEENLRLQGEINELKRDKNEMIKLHNDKIHSLTDRHNLEIQSQQQRMEKILDEKDSKITELQRENERLKSEIGLLDKSKDGQDTNKLLQELEQRGNLFNNLNMKN</sequence>
<feature type="compositionally biased region" description="Polar residues" evidence="2">
    <location>
        <begin position="76"/>
        <end position="91"/>
    </location>
</feature>
<dbReference type="OMA" id="INYIQHA"/>
<evidence type="ECO:0000313" key="3">
    <source>
        <dbReference type="EMBL" id="KAF0980131.1"/>
    </source>
</evidence>
<dbReference type="VEuPathDB" id="AmoebaDB:NfTy_029280"/>
<feature type="compositionally biased region" description="Basic residues" evidence="2">
    <location>
        <begin position="310"/>
        <end position="319"/>
    </location>
</feature>
<feature type="region of interest" description="Disordered" evidence="2">
    <location>
        <begin position="213"/>
        <end position="378"/>
    </location>
</feature>
<evidence type="ECO:0000256" key="1">
    <source>
        <dbReference type="SAM" id="Coils"/>
    </source>
</evidence>
<feature type="compositionally biased region" description="Basic and acidic residues" evidence="2">
    <location>
        <begin position="320"/>
        <end position="329"/>
    </location>
</feature>
<feature type="compositionally biased region" description="Polar residues" evidence="2">
    <location>
        <begin position="104"/>
        <end position="114"/>
    </location>
</feature>
<dbReference type="VEuPathDB" id="AmoebaDB:NF0070930"/>
<evidence type="ECO:0000256" key="2">
    <source>
        <dbReference type="SAM" id="MobiDB-lite"/>
    </source>
</evidence>
<proteinExistence type="predicted"/>
<feature type="compositionally biased region" description="Acidic residues" evidence="2">
    <location>
        <begin position="133"/>
        <end position="148"/>
    </location>
</feature>
<keyword evidence="1" id="KW-0175">Coiled coil</keyword>
<feature type="compositionally biased region" description="Low complexity" evidence="2">
    <location>
        <begin position="272"/>
        <end position="290"/>
    </location>
</feature>
<organism evidence="3 4">
    <name type="scientific">Naegleria fowleri</name>
    <name type="common">Brain eating amoeba</name>
    <dbReference type="NCBI Taxonomy" id="5763"/>
    <lineage>
        <taxon>Eukaryota</taxon>
        <taxon>Discoba</taxon>
        <taxon>Heterolobosea</taxon>
        <taxon>Tetramitia</taxon>
        <taxon>Eutetramitia</taxon>
        <taxon>Vahlkampfiidae</taxon>
        <taxon>Naegleria</taxon>
    </lineage>
</organism>
<dbReference type="AlphaFoldDB" id="A0A6A5BZU9"/>
<feature type="compositionally biased region" description="Low complexity" evidence="2">
    <location>
        <begin position="55"/>
        <end position="70"/>
    </location>
</feature>
<protein>
    <submittedName>
        <fullName evidence="3">Uncharacterized protein</fullName>
    </submittedName>
</protein>
<dbReference type="GeneID" id="68120995"/>
<keyword evidence="4" id="KW-1185">Reference proteome</keyword>